<gene>
    <name evidence="1" type="ORF">rCG_24042</name>
</gene>
<dbReference type="Proteomes" id="UP000234681">
    <property type="component" value="Chromosome 9"/>
</dbReference>
<name>A6JVQ5_RAT</name>
<evidence type="ECO:0000313" key="2">
    <source>
        <dbReference type="Proteomes" id="UP000234681"/>
    </source>
</evidence>
<dbReference type="EMBL" id="CH474004">
    <property type="protein sequence ID" value="EDL75313.1"/>
    <property type="molecule type" value="Genomic_DNA"/>
</dbReference>
<evidence type="ECO:0000313" key="1">
    <source>
        <dbReference type="EMBL" id="EDL75313.1"/>
    </source>
</evidence>
<reference evidence="2" key="1">
    <citation type="submission" date="2005-09" db="EMBL/GenBank/DDBJ databases">
        <authorList>
            <person name="Mural R.J."/>
            <person name="Li P.W."/>
            <person name="Adams M.D."/>
            <person name="Amanatides P.G."/>
            <person name="Baden-Tillson H."/>
            <person name="Barnstead M."/>
            <person name="Chin S.H."/>
            <person name="Dew I."/>
            <person name="Evans C.A."/>
            <person name="Ferriera S."/>
            <person name="Flanigan M."/>
            <person name="Fosler C."/>
            <person name="Glodek A."/>
            <person name="Gu Z."/>
            <person name="Holt R.A."/>
            <person name="Jennings D."/>
            <person name="Kraft C.L."/>
            <person name="Lu F."/>
            <person name="Nguyen T."/>
            <person name="Nusskern D.R."/>
            <person name="Pfannkoch C.M."/>
            <person name="Sitter C."/>
            <person name="Sutton G.G."/>
            <person name="Venter J.C."/>
            <person name="Wang Z."/>
            <person name="Woodage T."/>
            <person name="Zheng X.H."/>
            <person name="Zhong F."/>
        </authorList>
    </citation>
    <scope>NUCLEOTIDE SEQUENCE [LARGE SCALE GENOMIC DNA]</scope>
    <source>
        <strain>BN</strain>
        <strain evidence="2">Sprague-Dawley</strain>
    </source>
</reference>
<accession>A6JVQ5</accession>
<protein>
    <submittedName>
        <fullName evidence="1">RCG24042</fullName>
    </submittedName>
</protein>
<proteinExistence type="predicted"/>
<organism evidence="1 2">
    <name type="scientific">Rattus norvegicus</name>
    <name type="common">Rat</name>
    <dbReference type="NCBI Taxonomy" id="10116"/>
    <lineage>
        <taxon>Eukaryota</taxon>
        <taxon>Metazoa</taxon>
        <taxon>Chordata</taxon>
        <taxon>Craniata</taxon>
        <taxon>Vertebrata</taxon>
        <taxon>Euteleostomi</taxon>
        <taxon>Mammalia</taxon>
        <taxon>Eutheria</taxon>
        <taxon>Euarchontoglires</taxon>
        <taxon>Glires</taxon>
        <taxon>Rodentia</taxon>
        <taxon>Myomorpha</taxon>
        <taxon>Muroidea</taxon>
        <taxon>Muridae</taxon>
        <taxon>Murinae</taxon>
        <taxon>Rattus</taxon>
    </lineage>
</organism>
<dbReference type="AlphaFoldDB" id="A6JVQ5"/>
<sequence length="26" mass="2982">MTLADTRTSRALNSMDWNVNCDRTIP</sequence>